<dbReference type="GO" id="GO:0015074">
    <property type="term" value="P:DNA integration"/>
    <property type="evidence" value="ECO:0007669"/>
    <property type="project" value="UniProtKB-KW"/>
</dbReference>
<reference evidence="27 28" key="1">
    <citation type="submission" date="2014-04" db="EMBL/GenBank/DDBJ databases">
        <authorList>
            <consortium name="DOE Joint Genome Institute"/>
            <person name="Kuo A."/>
            <person name="Kohler A."/>
            <person name="Nagy L.G."/>
            <person name="Floudas D."/>
            <person name="Copeland A."/>
            <person name="Barry K.W."/>
            <person name="Cichocki N."/>
            <person name="Veneault-Fourrey C."/>
            <person name="LaButti K."/>
            <person name="Lindquist E.A."/>
            <person name="Lipzen A."/>
            <person name="Lundell T."/>
            <person name="Morin E."/>
            <person name="Murat C."/>
            <person name="Sun H."/>
            <person name="Tunlid A."/>
            <person name="Henrissat B."/>
            <person name="Grigoriev I.V."/>
            <person name="Hibbett D.S."/>
            <person name="Martin F."/>
            <person name="Nordberg H.P."/>
            <person name="Cantor M.N."/>
            <person name="Hua S.X."/>
        </authorList>
    </citation>
    <scope>NUCLEOTIDE SEQUENCE [LARGE SCALE GENOMIC DNA]</scope>
    <source>
        <strain evidence="27 28">Foug A</strain>
    </source>
</reference>
<evidence type="ECO:0000256" key="20">
    <source>
        <dbReference type="ARBA" id="ARBA00023268"/>
    </source>
</evidence>
<evidence type="ECO:0000256" key="19">
    <source>
        <dbReference type="ARBA" id="ARBA00023172"/>
    </source>
</evidence>
<evidence type="ECO:0000256" key="10">
    <source>
        <dbReference type="ARBA" id="ARBA00022759"/>
    </source>
</evidence>
<evidence type="ECO:0000256" key="12">
    <source>
        <dbReference type="ARBA" id="ARBA00022840"/>
    </source>
</evidence>
<keyword evidence="2" id="KW-0815">Transposition</keyword>
<evidence type="ECO:0000256" key="8">
    <source>
        <dbReference type="ARBA" id="ARBA00022741"/>
    </source>
</evidence>
<dbReference type="Proteomes" id="UP000053989">
    <property type="component" value="Unassembled WGS sequence"/>
</dbReference>
<dbReference type="OrthoDB" id="7691805at2759"/>
<evidence type="ECO:0000259" key="25">
    <source>
        <dbReference type="PROSITE" id="PS50158"/>
    </source>
</evidence>
<keyword evidence="20" id="KW-0511">Multifunctional enzyme</keyword>
<dbReference type="InterPro" id="IPR054722">
    <property type="entry name" value="PolX-like_BBD"/>
</dbReference>
<evidence type="ECO:0008006" key="29">
    <source>
        <dbReference type="Google" id="ProtNLM"/>
    </source>
</evidence>
<accession>A0A0C2ZVR3</accession>
<dbReference type="Pfam" id="PF13976">
    <property type="entry name" value="gag_pre-integrs"/>
    <property type="match status" value="1"/>
</dbReference>
<protein>
    <recommendedName>
        <fullName evidence="29">Integrase catalytic domain-containing protein</fullName>
    </recommendedName>
</protein>
<keyword evidence="16" id="KW-0695">RNA-directed DNA polymerase</keyword>
<dbReference type="InterPro" id="IPR001878">
    <property type="entry name" value="Znf_CCHC"/>
</dbReference>
<dbReference type="InterPro" id="IPR057670">
    <property type="entry name" value="SH3_retrovirus"/>
</dbReference>
<dbReference type="Pfam" id="PF07727">
    <property type="entry name" value="RVT_2"/>
    <property type="match status" value="1"/>
</dbReference>
<organism evidence="27 28">
    <name type="scientific">Scleroderma citrinum Foug A</name>
    <dbReference type="NCBI Taxonomy" id="1036808"/>
    <lineage>
        <taxon>Eukaryota</taxon>
        <taxon>Fungi</taxon>
        <taxon>Dikarya</taxon>
        <taxon>Basidiomycota</taxon>
        <taxon>Agaricomycotina</taxon>
        <taxon>Agaricomycetes</taxon>
        <taxon>Agaricomycetidae</taxon>
        <taxon>Boletales</taxon>
        <taxon>Sclerodermatineae</taxon>
        <taxon>Sclerodermataceae</taxon>
        <taxon>Scleroderma</taxon>
    </lineage>
</organism>
<dbReference type="InterPro" id="IPR043502">
    <property type="entry name" value="DNA/RNA_pol_sf"/>
</dbReference>
<feature type="compositionally biased region" description="Basic and acidic residues" evidence="24">
    <location>
        <begin position="717"/>
        <end position="726"/>
    </location>
</feature>
<dbReference type="PROSITE" id="PS50994">
    <property type="entry name" value="INTEGRASE"/>
    <property type="match status" value="1"/>
</dbReference>
<keyword evidence="8" id="KW-0547">Nucleotide-binding</keyword>
<evidence type="ECO:0000259" key="26">
    <source>
        <dbReference type="PROSITE" id="PS50994"/>
    </source>
</evidence>
<dbReference type="PANTHER" id="PTHR42648">
    <property type="entry name" value="TRANSPOSASE, PUTATIVE-RELATED"/>
    <property type="match status" value="1"/>
</dbReference>
<keyword evidence="19" id="KW-0233">DNA recombination</keyword>
<dbReference type="GO" id="GO:0006310">
    <property type="term" value="P:DNA recombination"/>
    <property type="evidence" value="ECO:0007669"/>
    <property type="project" value="UniProtKB-KW"/>
</dbReference>
<dbReference type="SUPFAM" id="SSF56672">
    <property type="entry name" value="DNA/RNA polymerases"/>
    <property type="match status" value="1"/>
</dbReference>
<dbReference type="Pfam" id="PF22936">
    <property type="entry name" value="Pol_BBD"/>
    <property type="match status" value="1"/>
</dbReference>
<evidence type="ECO:0000256" key="5">
    <source>
        <dbReference type="ARBA" id="ARBA00022695"/>
    </source>
</evidence>
<dbReference type="PROSITE" id="PS50158">
    <property type="entry name" value="ZF_CCHC"/>
    <property type="match status" value="1"/>
</dbReference>
<evidence type="ECO:0000256" key="17">
    <source>
        <dbReference type="ARBA" id="ARBA00022932"/>
    </source>
</evidence>
<evidence type="ECO:0000256" key="15">
    <source>
        <dbReference type="ARBA" id="ARBA00022908"/>
    </source>
</evidence>
<dbReference type="InterPro" id="IPR025724">
    <property type="entry name" value="GAG-pre-integrase_dom"/>
</dbReference>
<evidence type="ECO:0000256" key="24">
    <source>
        <dbReference type="SAM" id="MobiDB-lite"/>
    </source>
</evidence>
<evidence type="ECO:0000256" key="7">
    <source>
        <dbReference type="ARBA" id="ARBA00022723"/>
    </source>
</evidence>
<feature type="region of interest" description="Disordered" evidence="24">
    <location>
        <begin position="792"/>
        <end position="817"/>
    </location>
</feature>
<evidence type="ECO:0000256" key="23">
    <source>
        <dbReference type="PROSITE-ProRule" id="PRU00047"/>
    </source>
</evidence>
<evidence type="ECO:0000256" key="11">
    <source>
        <dbReference type="ARBA" id="ARBA00022801"/>
    </source>
</evidence>
<keyword evidence="4" id="KW-0645">Protease</keyword>
<evidence type="ECO:0000256" key="21">
    <source>
        <dbReference type="ARBA" id="ARBA00048173"/>
    </source>
</evidence>
<keyword evidence="10" id="KW-0255">Endonuclease</keyword>
<evidence type="ECO:0000256" key="18">
    <source>
        <dbReference type="ARBA" id="ARBA00023113"/>
    </source>
</evidence>
<keyword evidence="11" id="KW-0378">Hydrolase</keyword>
<dbReference type="InterPro" id="IPR039537">
    <property type="entry name" value="Retrotran_Ty1/copia-like"/>
</dbReference>
<keyword evidence="23" id="KW-0862">Zinc</keyword>
<evidence type="ECO:0000256" key="16">
    <source>
        <dbReference type="ARBA" id="ARBA00022918"/>
    </source>
</evidence>
<keyword evidence="18" id="KW-0917">Virion maturation</keyword>
<keyword evidence="15" id="KW-0229">DNA integration</keyword>
<dbReference type="AlphaFoldDB" id="A0A0C2ZVR3"/>
<sequence>MPENPQQQAVPYKEKRFLGTISSFKTPDPLNDENWVAWKGQITPMLELNGVWTHCDGAEVVPPPEEIERRKEWDTAERVARILISNNLSVAQFVHVSEAATVKQVWDNLKAVHEHRGQQSITTIRRTLYQTRAQDGDNIIAHLMNMRMLQVQLHHMGLKVPDVDFTNILVSSLPKSWDPFTTSYLGSQTGAKVLTSQQFIAIIRDECNQRKAANGSTDGTETVLTARSSKHPAKKKKAAEKEKGKRACFTCGRNNHLARDCFFKGKQKSASSHLSNQRDAFTKFTPLNKTIRGVGNTKVPVKGRGTIRLKSRTGQNFVIVLCDVLYVPQAPNNLFSISRLDESSGRAIMGDGRIHLYDKNETLITVGRKVERMYLLDVTAYTVLERAALSTETTNTWLEWHCQFGHIGVSGLQRTLSKRLVTGMMVNENDPPKFDCDACTQAKQTQAPFPRQSESRAEQPGDLTHTDLWECRTTGIHGARYFISFIDDCSRCIAVEFLKTKDQAFEKFRNYVAYLEHQYNMSPKCFRADNGGEYITGDLQRWCASTGIRLEYTAPHSPAQNGVAERMNCTLAELTRAMIFSTQVPKFLWPEAISHAAYLRNRTHTRALDSKTPLEAWCGRKPDVSHLKEFGSPVWILNEGQLTKLQPRSTKHTFVGFIDGPKAIRYYDASTRQVRVSRNYQFPALSASQTNANTSATLPQEDPVQSEREIMPIGIESEPRDLDTHLNESAAESRKRKQIEAAPDGEVRQSTRQKQMHDYRLLDDPWADDDEMGETTGMTSSEMARMTSAERVYTASSEPNIAPDNPKNLREARDSPDWPNWEKAVKAELDQLDKMGTWELVDPPAGRTPIPNKWVLTKKYDKDGNLLKYKARLVAKGYSQQPGMDYTDTFSPVVRLETIRTLLALAVAEDWEIQQMDVKGAYLNSTIKEEIYMCQPEGYDDGTGRLCHLIKSLYGLKQAGREWNNELNKQLESLGWTPTMVDPCAYARRTAEGIEVVAVWVDDLLLFASNKGLMKKIKLELESIFEITNLGEPAKIVGIKIDRDCAKRTITISQKQYIESILQKEGLTDAHPVAVPMDPNIQLQPSEGEAQDKSNNYASLIGSLMYLAVAT</sequence>
<keyword evidence="7" id="KW-0479">Metal-binding</keyword>
<comment type="catalytic activity">
    <reaction evidence="21">
        <text>DNA(n) + a 2'-deoxyribonucleoside 5'-triphosphate = DNA(n+1) + diphosphate</text>
        <dbReference type="Rhea" id="RHEA:22508"/>
        <dbReference type="Rhea" id="RHEA-COMP:17339"/>
        <dbReference type="Rhea" id="RHEA-COMP:17340"/>
        <dbReference type="ChEBI" id="CHEBI:33019"/>
        <dbReference type="ChEBI" id="CHEBI:61560"/>
        <dbReference type="ChEBI" id="CHEBI:173112"/>
        <dbReference type="EC" id="2.7.7.49"/>
    </reaction>
</comment>
<dbReference type="Pfam" id="PF25597">
    <property type="entry name" value="SH3_retrovirus"/>
    <property type="match status" value="1"/>
</dbReference>
<proteinExistence type="predicted"/>
<evidence type="ECO:0000313" key="27">
    <source>
        <dbReference type="EMBL" id="KIM65583.1"/>
    </source>
</evidence>
<dbReference type="GO" id="GO:0003723">
    <property type="term" value="F:RNA binding"/>
    <property type="evidence" value="ECO:0007669"/>
    <property type="project" value="UniProtKB-KW"/>
</dbReference>
<dbReference type="GO" id="GO:0003964">
    <property type="term" value="F:RNA-directed DNA polymerase activity"/>
    <property type="evidence" value="ECO:0007669"/>
    <property type="project" value="UniProtKB-KW"/>
</dbReference>
<evidence type="ECO:0000256" key="4">
    <source>
        <dbReference type="ARBA" id="ARBA00022670"/>
    </source>
</evidence>
<dbReference type="InParanoid" id="A0A0C2ZVR3"/>
<keyword evidence="9" id="KW-0064">Aspartyl protease</keyword>
<reference evidence="28" key="2">
    <citation type="submission" date="2015-01" db="EMBL/GenBank/DDBJ databases">
        <title>Evolutionary Origins and Diversification of the Mycorrhizal Mutualists.</title>
        <authorList>
            <consortium name="DOE Joint Genome Institute"/>
            <consortium name="Mycorrhizal Genomics Consortium"/>
            <person name="Kohler A."/>
            <person name="Kuo A."/>
            <person name="Nagy L.G."/>
            <person name="Floudas D."/>
            <person name="Copeland A."/>
            <person name="Barry K.W."/>
            <person name="Cichocki N."/>
            <person name="Veneault-Fourrey C."/>
            <person name="LaButti K."/>
            <person name="Lindquist E.A."/>
            <person name="Lipzen A."/>
            <person name="Lundell T."/>
            <person name="Morin E."/>
            <person name="Murat C."/>
            <person name="Riley R."/>
            <person name="Ohm R."/>
            <person name="Sun H."/>
            <person name="Tunlid A."/>
            <person name="Henrissat B."/>
            <person name="Grigoriev I.V."/>
            <person name="Hibbett D.S."/>
            <person name="Martin F."/>
        </authorList>
    </citation>
    <scope>NUCLEOTIDE SEQUENCE [LARGE SCALE GENOMIC DNA]</scope>
    <source>
        <strain evidence="28">Foug A</strain>
    </source>
</reference>
<feature type="compositionally biased region" description="Basic residues" evidence="24">
    <location>
        <begin position="228"/>
        <end position="238"/>
    </location>
</feature>
<dbReference type="PANTHER" id="PTHR42648:SF11">
    <property type="entry name" value="TRANSPOSON TY4-P GAG-POL POLYPROTEIN"/>
    <property type="match status" value="1"/>
</dbReference>
<dbReference type="InterPro" id="IPR013103">
    <property type="entry name" value="RVT_2"/>
</dbReference>
<evidence type="ECO:0000256" key="13">
    <source>
        <dbReference type="ARBA" id="ARBA00022842"/>
    </source>
</evidence>
<keyword evidence="13" id="KW-0460">Magnesium</keyword>
<dbReference type="GO" id="GO:0032196">
    <property type="term" value="P:transposition"/>
    <property type="evidence" value="ECO:0007669"/>
    <property type="project" value="UniProtKB-KW"/>
</dbReference>
<feature type="region of interest" description="Disordered" evidence="24">
    <location>
        <begin position="715"/>
        <end position="770"/>
    </location>
</feature>
<comment type="catalytic activity">
    <reaction evidence="22">
        <text>DNA(n) + a 2'-deoxyribonucleoside 5'-triphosphate = DNA(n+1) + diphosphate</text>
        <dbReference type="Rhea" id="RHEA:22508"/>
        <dbReference type="Rhea" id="RHEA-COMP:17339"/>
        <dbReference type="Rhea" id="RHEA-COMP:17340"/>
        <dbReference type="ChEBI" id="CHEBI:33019"/>
        <dbReference type="ChEBI" id="CHEBI:61560"/>
        <dbReference type="ChEBI" id="CHEBI:173112"/>
        <dbReference type="EC" id="2.7.7.7"/>
    </reaction>
</comment>
<dbReference type="GO" id="GO:0005634">
    <property type="term" value="C:nucleus"/>
    <property type="evidence" value="ECO:0007669"/>
    <property type="project" value="UniProtKB-ARBA"/>
</dbReference>
<dbReference type="InterPro" id="IPR012337">
    <property type="entry name" value="RNaseH-like_sf"/>
</dbReference>
<dbReference type="InterPro" id="IPR036397">
    <property type="entry name" value="RNaseH_sf"/>
</dbReference>
<dbReference type="HOGENOM" id="CLU_001650_5_0_1"/>
<evidence type="ECO:0000313" key="28">
    <source>
        <dbReference type="Proteomes" id="UP000053989"/>
    </source>
</evidence>
<comment type="function">
    <text evidence="1">The aspartyl protease (PR) mediates the proteolytic cleavages of the Gag and Gag-Pol polyproteins after assembly of the VLP.</text>
</comment>
<feature type="compositionally biased region" description="Basic and acidic residues" evidence="24">
    <location>
        <begin position="807"/>
        <end position="816"/>
    </location>
</feature>
<dbReference type="Gene3D" id="3.30.420.10">
    <property type="entry name" value="Ribonuclease H-like superfamily/Ribonuclease H"/>
    <property type="match status" value="1"/>
</dbReference>
<evidence type="ECO:0000256" key="2">
    <source>
        <dbReference type="ARBA" id="ARBA00022578"/>
    </source>
</evidence>
<evidence type="ECO:0000256" key="14">
    <source>
        <dbReference type="ARBA" id="ARBA00022884"/>
    </source>
</evidence>
<feature type="non-terminal residue" evidence="27">
    <location>
        <position position="1111"/>
    </location>
</feature>
<feature type="domain" description="Integrase catalytic" evidence="26">
    <location>
        <begin position="456"/>
        <end position="621"/>
    </location>
</feature>
<name>A0A0C2ZVR3_9AGAM</name>
<feature type="region of interest" description="Disordered" evidence="24">
    <location>
        <begin position="211"/>
        <end position="240"/>
    </location>
</feature>
<keyword evidence="17" id="KW-0808">Transferase</keyword>
<keyword evidence="14" id="KW-0694">RNA-binding</keyword>
<evidence type="ECO:0000256" key="6">
    <source>
        <dbReference type="ARBA" id="ARBA00022722"/>
    </source>
</evidence>
<dbReference type="Pfam" id="PF00098">
    <property type="entry name" value="zf-CCHC"/>
    <property type="match status" value="1"/>
</dbReference>
<gene>
    <name evidence="27" type="ORF">SCLCIDRAFT_112229</name>
</gene>
<dbReference type="GO" id="GO:0004190">
    <property type="term" value="F:aspartic-type endopeptidase activity"/>
    <property type="evidence" value="ECO:0007669"/>
    <property type="project" value="UniProtKB-KW"/>
</dbReference>
<dbReference type="GO" id="GO:0008270">
    <property type="term" value="F:zinc ion binding"/>
    <property type="evidence" value="ECO:0007669"/>
    <property type="project" value="UniProtKB-KW"/>
</dbReference>
<dbReference type="GO" id="GO:0004519">
    <property type="term" value="F:endonuclease activity"/>
    <property type="evidence" value="ECO:0007669"/>
    <property type="project" value="UniProtKB-KW"/>
</dbReference>
<feature type="compositionally biased region" description="Polar residues" evidence="24">
    <location>
        <begin position="214"/>
        <end position="225"/>
    </location>
</feature>
<dbReference type="Pfam" id="PF00665">
    <property type="entry name" value="rve"/>
    <property type="match status" value="1"/>
</dbReference>
<keyword evidence="5" id="KW-0548">Nucleotidyltransferase</keyword>
<feature type="domain" description="CCHC-type" evidence="25">
    <location>
        <begin position="248"/>
        <end position="261"/>
    </location>
</feature>
<dbReference type="GO" id="GO:0005524">
    <property type="term" value="F:ATP binding"/>
    <property type="evidence" value="ECO:0007669"/>
    <property type="project" value="UniProtKB-KW"/>
</dbReference>
<keyword evidence="23" id="KW-0863">Zinc-finger</keyword>
<evidence type="ECO:0000256" key="22">
    <source>
        <dbReference type="ARBA" id="ARBA00049244"/>
    </source>
</evidence>
<dbReference type="InterPro" id="IPR001584">
    <property type="entry name" value="Integrase_cat-core"/>
</dbReference>
<dbReference type="SUPFAM" id="SSF53098">
    <property type="entry name" value="Ribonuclease H-like"/>
    <property type="match status" value="1"/>
</dbReference>
<keyword evidence="28" id="KW-1185">Reference proteome</keyword>
<evidence type="ECO:0000256" key="3">
    <source>
        <dbReference type="ARBA" id="ARBA00022612"/>
    </source>
</evidence>
<evidence type="ECO:0000256" key="9">
    <source>
        <dbReference type="ARBA" id="ARBA00022750"/>
    </source>
</evidence>
<feature type="compositionally biased region" description="Basic and acidic residues" evidence="24">
    <location>
        <begin position="745"/>
        <end position="763"/>
    </location>
</feature>
<dbReference type="EMBL" id="KN822021">
    <property type="protein sequence ID" value="KIM65583.1"/>
    <property type="molecule type" value="Genomic_DNA"/>
</dbReference>
<dbReference type="GO" id="GO:0003887">
    <property type="term" value="F:DNA-directed DNA polymerase activity"/>
    <property type="evidence" value="ECO:0007669"/>
    <property type="project" value="UniProtKB-KW"/>
</dbReference>
<dbReference type="GO" id="GO:0006508">
    <property type="term" value="P:proteolysis"/>
    <property type="evidence" value="ECO:0007669"/>
    <property type="project" value="UniProtKB-KW"/>
</dbReference>
<keyword evidence="17" id="KW-0239">DNA-directed DNA polymerase</keyword>
<keyword evidence="3" id="KW-1188">Viral release from host cell</keyword>
<keyword evidence="6" id="KW-0540">Nuclease</keyword>
<evidence type="ECO:0000256" key="1">
    <source>
        <dbReference type="ARBA" id="ARBA00002180"/>
    </source>
</evidence>
<dbReference type="STRING" id="1036808.A0A0C2ZVR3"/>
<dbReference type="Pfam" id="PF14223">
    <property type="entry name" value="Retrotran_gag_2"/>
    <property type="match status" value="1"/>
</dbReference>
<keyword evidence="12" id="KW-0067">ATP-binding</keyword>